<dbReference type="InterPro" id="IPR045393">
    <property type="entry name" value="DUF6518"/>
</dbReference>
<keyword evidence="1" id="KW-0472">Membrane</keyword>
<dbReference type="EMBL" id="FMZM01000014">
    <property type="protein sequence ID" value="SDE05399.1"/>
    <property type="molecule type" value="Genomic_DNA"/>
</dbReference>
<dbReference type="Proteomes" id="UP000199034">
    <property type="component" value="Unassembled WGS sequence"/>
</dbReference>
<feature type="transmembrane region" description="Helical" evidence="1">
    <location>
        <begin position="170"/>
        <end position="190"/>
    </location>
</feature>
<proteinExistence type="predicted"/>
<feature type="transmembrane region" description="Helical" evidence="1">
    <location>
        <begin position="81"/>
        <end position="101"/>
    </location>
</feature>
<dbReference type="STRING" id="1045774.SAMN05421872_11424"/>
<evidence type="ECO:0000256" key="1">
    <source>
        <dbReference type="SAM" id="Phobius"/>
    </source>
</evidence>
<name>A0A1G6ZS87_9ACTN</name>
<sequence>MPICGPLVPGVAGSLRSSYPSADDGRVIRSSLLVVVASLALGALTSWAQGVLPDALASFANSPSGWTLLTVLLVAAARPSIAVGSVLGVASFVSLVLGYQLGSAVRGLTYDPTLWGVVGVIAGPFVGAAAAAIVGRRVLPAVLGAGALAGVLVSDGIYGLTVVADSTSPVYWTLCLVAGTVLVLVVAARLRSVAAGGLLLATAAAATGVLSLGYGVLNAGFSG</sequence>
<feature type="transmembrane region" description="Helical" evidence="1">
    <location>
        <begin position="197"/>
        <end position="217"/>
    </location>
</feature>
<organism evidence="2 3">
    <name type="scientific">Nocardioides lianchengensis</name>
    <dbReference type="NCBI Taxonomy" id="1045774"/>
    <lineage>
        <taxon>Bacteria</taxon>
        <taxon>Bacillati</taxon>
        <taxon>Actinomycetota</taxon>
        <taxon>Actinomycetes</taxon>
        <taxon>Propionibacteriales</taxon>
        <taxon>Nocardioidaceae</taxon>
        <taxon>Nocardioides</taxon>
    </lineage>
</organism>
<feature type="transmembrane region" description="Helical" evidence="1">
    <location>
        <begin position="55"/>
        <end position="74"/>
    </location>
</feature>
<protein>
    <submittedName>
        <fullName evidence="2">Uncharacterized protein</fullName>
    </submittedName>
</protein>
<keyword evidence="1" id="KW-1133">Transmembrane helix</keyword>
<dbReference type="AlphaFoldDB" id="A0A1G6ZS87"/>
<gene>
    <name evidence="2" type="ORF">SAMN05421872_11424</name>
</gene>
<accession>A0A1G6ZS87</accession>
<evidence type="ECO:0000313" key="2">
    <source>
        <dbReference type="EMBL" id="SDE05399.1"/>
    </source>
</evidence>
<feature type="transmembrane region" description="Helical" evidence="1">
    <location>
        <begin position="27"/>
        <end position="49"/>
    </location>
</feature>
<feature type="transmembrane region" description="Helical" evidence="1">
    <location>
        <begin position="141"/>
        <end position="164"/>
    </location>
</feature>
<reference evidence="2 3" key="1">
    <citation type="submission" date="2016-10" db="EMBL/GenBank/DDBJ databases">
        <authorList>
            <person name="de Groot N.N."/>
        </authorList>
    </citation>
    <scope>NUCLEOTIDE SEQUENCE [LARGE SCALE GENOMIC DNA]</scope>
    <source>
        <strain evidence="2 3">CGMCC 4.6858</strain>
    </source>
</reference>
<keyword evidence="3" id="KW-1185">Reference proteome</keyword>
<dbReference type="Pfam" id="PF20128">
    <property type="entry name" value="DUF6518"/>
    <property type="match status" value="1"/>
</dbReference>
<evidence type="ECO:0000313" key="3">
    <source>
        <dbReference type="Proteomes" id="UP000199034"/>
    </source>
</evidence>
<feature type="transmembrane region" description="Helical" evidence="1">
    <location>
        <begin position="113"/>
        <end position="134"/>
    </location>
</feature>
<keyword evidence="1" id="KW-0812">Transmembrane</keyword>